<dbReference type="EMBL" id="MT631434">
    <property type="protein sequence ID" value="QNO50402.1"/>
    <property type="molecule type" value="Genomic_DNA"/>
</dbReference>
<protein>
    <submittedName>
        <fullName evidence="1">Uncharacterized protein</fullName>
    </submittedName>
</protein>
<organism evidence="1">
    <name type="scientific">Candidatus Methanogaster sp. ANME-2c ERB4</name>
    <dbReference type="NCBI Taxonomy" id="2759911"/>
    <lineage>
        <taxon>Archaea</taxon>
        <taxon>Methanobacteriati</taxon>
        <taxon>Methanobacteriota</taxon>
        <taxon>Stenosarchaea group</taxon>
        <taxon>Methanomicrobia</taxon>
        <taxon>Methanosarcinales</taxon>
        <taxon>ANME-2 cluster</taxon>
        <taxon>Candidatus Methanogasteraceae</taxon>
        <taxon>Candidatus Methanogaster</taxon>
    </lineage>
</organism>
<reference evidence="1" key="1">
    <citation type="submission" date="2020-06" db="EMBL/GenBank/DDBJ databases">
        <title>Unique genomic features of the anaerobic methanotrophic archaea.</title>
        <authorList>
            <person name="Chadwick G.L."/>
            <person name="Skennerton C.T."/>
            <person name="Laso-Perez R."/>
            <person name="Leu A.O."/>
            <person name="Speth D.R."/>
            <person name="Yu H."/>
            <person name="Morgan-Lang C."/>
            <person name="Hatzenpichler R."/>
            <person name="Goudeau D."/>
            <person name="Malmstrom R."/>
            <person name="Brazelton W.J."/>
            <person name="Woyke T."/>
            <person name="Hallam S.J."/>
            <person name="Tyson G.W."/>
            <person name="Wegener G."/>
            <person name="Boetius A."/>
            <person name="Orphan V."/>
        </authorList>
    </citation>
    <scope>NUCLEOTIDE SEQUENCE</scope>
</reference>
<proteinExistence type="predicted"/>
<dbReference type="AlphaFoldDB" id="A0A7G9YQW8"/>
<accession>A0A7G9YQW8</accession>
<sequence>MKIRFFYFVYEQVLQLLWAVLYKEDSSFKAFVIEIYEMSNERVARAERKSARANG</sequence>
<gene>
    <name evidence="1" type="ORF">CKJHOKLD_00023</name>
</gene>
<name>A0A7G9YQW8_9EURY</name>
<evidence type="ECO:0000313" key="1">
    <source>
        <dbReference type="EMBL" id="QNO50402.1"/>
    </source>
</evidence>